<reference evidence="2 3" key="1">
    <citation type="submission" date="2024-09" db="EMBL/GenBank/DDBJ databases">
        <authorList>
            <person name="Sun Q."/>
            <person name="Mori K."/>
        </authorList>
    </citation>
    <scope>NUCLEOTIDE SEQUENCE [LARGE SCALE GENOMIC DNA]</scope>
    <source>
        <strain evidence="2 3">NCAIM B.02610</strain>
    </source>
</reference>
<evidence type="ECO:0000313" key="2">
    <source>
        <dbReference type="EMBL" id="MFC0472429.1"/>
    </source>
</evidence>
<dbReference type="InterPro" id="IPR036866">
    <property type="entry name" value="RibonucZ/Hydroxyglut_hydro"/>
</dbReference>
<comment type="caution">
    <text evidence="2">The sequence shown here is derived from an EMBL/GenBank/DDBJ whole genome shotgun (WGS) entry which is preliminary data.</text>
</comment>
<dbReference type="RefSeq" id="WP_335963728.1">
    <property type="nucleotide sequence ID" value="NZ_JAXBLX010000060.1"/>
</dbReference>
<dbReference type="Pfam" id="PF00753">
    <property type="entry name" value="Lactamase_B"/>
    <property type="match status" value="1"/>
</dbReference>
<organism evidence="2 3">
    <name type="scientific">Halalkalibacter kiskunsagensis</name>
    <dbReference type="NCBI Taxonomy" id="1548599"/>
    <lineage>
        <taxon>Bacteria</taxon>
        <taxon>Bacillati</taxon>
        <taxon>Bacillota</taxon>
        <taxon>Bacilli</taxon>
        <taxon>Bacillales</taxon>
        <taxon>Bacillaceae</taxon>
        <taxon>Halalkalibacter</taxon>
    </lineage>
</organism>
<sequence length="324" mass="36444">MSYRLFVNIRIFLLLIFLFVGMYPMVTFIKAESTSMAIEVETDPSRTAELFDETKHMGMLQIRYLDLKADTKSGDAILLQSPDGEAMLIDAGMVATGQELDNYLNQLNIEKLDYAVATHPHHDHIGGYHTLFHSKQIGVLLMPDLPHTTQTYKTFIDLSNKKKIKTQYVQANDTFMLGDEVEVEIVSPSFTALGKARNKRNLSTAEVNNLSLVIKVTYRNNTFLFTGDIYKKQEKELIKQTKDKLDVDLLHAPHHGDSTSSSQAFINAVSPKYTMISANILQSIRVYNRYQKSGSEVIATSRAENVLILSDGESITIMTEKGGH</sequence>
<dbReference type="CDD" id="cd07731">
    <property type="entry name" value="ComA-like_MBL-fold"/>
    <property type="match status" value="1"/>
</dbReference>
<dbReference type="SMART" id="SM00849">
    <property type="entry name" value="Lactamase_B"/>
    <property type="match status" value="1"/>
</dbReference>
<dbReference type="InterPro" id="IPR035681">
    <property type="entry name" value="ComA-like_MBL"/>
</dbReference>
<evidence type="ECO:0000313" key="3">
    <source>
        <dbReference type="Proteomes" id="UP001589838"/>
    </source>
</evidence>
<dbReference type="SUPFAM" id="SSF56281">
    <property type="entry name" value="Metallo-hydrolase/oxidoreductase"/>
    <property type="match status" value="1"/>
</dbReference>
<name>A0ABV6KGK2_9BACI</name>
<protein>
    <submittedName>
        <fullName evidence="2">ComEC/Rec2 family competence protein</fullName>
    </submittedName>
</protein>
<dbReference type="InterPro" id="IPR001279">
    <property type="entry name" value="Metallo-B-lactamas"/>
</dbReference>
<proteinExistence type="predicted"/>
<keyword evidence="3" id="KW-1185">Reference proteome</keyword>
<feature type="domain" description="Metallo-beta-lactamase" evidence="1">
    <location>
        <begin position="73"/>
        <end position="280"/>
    </location>
</feature>
<dbReference type="Proteomes" id="UP001589838">
    <property type="component" value="Unassembled WGS sequence"/>
</dbReference>
<dbReference type="InterPro" id="IPR052159">
    <property type="entry name" value="Competence_DNA_uptake"/>
</dbReference>
<evidence type="ECO:0000259" key="1">
    <source>
        <dbReference type="SMART" id="SM00849"/>
    </source>
</evidence>
<dbReference type="EMBL" id="JBHLUX010000076">
    <property type="protein sequence ID" value="MFC0472429.1"/>
    <property type="molecule type" value="Genomic_DNA"/>
</dbReference>
<accession>A0ABV6KGK2</accession>
<dbReference type="PANTHER" id="PTHR30619">
    <property type="entry name" value="DNA INTERNALIZATION/COMPETENCE PROTEIN COMEC/REC2"/>
    <property type="match status" value="1"/>
</dbReference>
<gene>
    <name evidence="2" type="ORF">ACFFHM_18565</name>
</gene>
<dbReference type="Gene3D" id="3.60.15.10">
    <property type="entry name" value="Ribonuclease Z/Hydroxyacylglutathione hydrolase-like"/>
    <property type="match status" value="1"/>
</dbReference>
<dbReference type="PANTHER" id="PTHR30619:SF7">
    <property type="entry name" value="BETA-LACTAMASE DOMAIN PROTEIN"/>
    <property type="match status" value="1"/>
</dbReference>